<organism evidence="2 3">
    <name type="scientific">Bathycoccus prasinos</name>
    <dbReference type="NCBI Taxonomy" id="41875"/>
    <lineage>
        <taxon>Eukaryota</taxon>
        <taxon>Viridiplantae</taxon>
        <taxon>Chlorophyta</taxon>
        <taxon>Mamiellophyceae</taxon>
        <taxon>Mamiellales</taxon>
        <taxon>Bathycoccaceae</taxon>
        <taxon>Bathycoccus</taxon>
    </lineage>
</organism>
<reference evidence="2 3" key="1">
    <citation type="submission" date="2011-10" db="EMBL/GenBank/DDBJ databases">
        <authorList>
            <person name="Genoscope - CEA"/>
        </authorList>
    </citation>
    <scope>NUCLEOTIDE SEQUENCE [LARGE SCALE GENOMIC DNA]</scope>
    <source>
        <strain evidence="2 3">RCC 1105</strain>
    </source>
</reference>
<dbReference type="KEGG" id="bpg:Bathy09g03690"/>
<evidence type="ECO:0000313" key="2">
    <source>
        <dbReference type="EMBL" id="CCO66544.1"/>
    </source>
</evidence>
<dbReference type="AlphaFoldDB" id="K8FI87"/>
<feature type="region of interest" description="Disordered" evidence="1">
    <location>
        <begin position="1"/>
        <end position="32"/>
    </location>
</feature>
<gene>
    <name evidence="2" type="ORF">Bathy09g03690</name>
</gene>
<proteinExistence type="predicted"/>
<name>K8FI87_9CHLO</name>
<protein>
    <submittedName>
        <fullName evidence="2">Uncharacterized protein</fullName>
    </submittedName>
</protein>
<dbReference type="GeneID" id="19013876"/>
<evidence type="ECO:0000256" key="1">
    <source>
        <dbReference type="SAM" id="MobiDB-lite"/>
    </source>
</evidence>
<feature type="compositionally biased region" description="Polar residues" evidence="1">
    <location>
        <begin position="1"/>
        <end position="22"/>
    </location>
</feature>
<dbReference type="RefSeq" id="XP_007510984.1">
    <property type="nucleotide sequence ID" value="XM_007510922.1"/>
</dbReference>
<sequence>MRTTSAVVAQQGQQLLKPNKNTNVKRRANEKKEESAVIKFKNRIPSSVPKTVVVGENRDVANSETSKSSRRAVLATKGILVLCEATVFPWLSEFYTRPKGGGVLDGFDIPNANRDIRVFSSEFFESLLPAEYSEYDVLRAKECLKTGESLMKEQKWDQAIVSLQQIEKLIPREYKMNQKTKLLIAECYKAMGAPQYFNAEYLEAKGSVWWWGRGLRWPGWYIIAYLGARHVFFESKEDKVGEASITEGILISVLAISYLMLLNQFGLPDL</sequence>
<accession>K8FI87</accession>
<dbReference type="EMBL" id="FO082270">
    <property type="protein sequence ID" value="CCO66544.1"/>
    <property type="molecule type" value="Genomic_DNA"/>
</dbReference>
<evidence type="ECO:0000313" key="3">
    <source>
        <dbReference type="Proteomes" id="UP000198341"/>
    </source>
</evidence>
<keyword evidence="3" id="KW-1185">Reference proteome</keyword>
<dbReference type="Proteomes" id="UP000198341">
    <property type="component" value="Chromosome 9"/>
</dbReference>
<dbReference type="OrthoDB" id="10438621at2759"/>